<gene>
    <name evidence="2" type="ORF">CFX1CAM_0270</name>
</gene>
<dbReference type="KEGG" id="abat:CFX1CAM_0270"/>
<protein>
    <submittedName>
        <fullName evidence="2">Methyltransferase</fullName>
        <ecNumber evidence="2">2.1.1.-</ecNumber>
    </submittedName>
</protein>
<dbReference type="CDD" id="cd02440">
    <property type="entry name" value="AdoMet_MTases"/>
    <property type="match status" value="1"/>
</dbReference>
<sequence length="253" mass="29273">MSIYQRFALFYQRGPYLRFSQELAESVVPEYLDLINFHPVDLLDIACGEGSFAVVMAAAGYRVSGVDQSAEMIALARERARLASIQVDFSVEDMRNLQFVEEFDLVTCFFDSLNYLLTVRDLQAAFHGVFAALRPGGYFIFDMNTVHGLVVNWMREKTYVQNETDDFIEYHRHEFDYENLIATVEITIFSRSSGELWERIQETHRERGYPIADLQFLLTETGFKIEAIYGSLSRRTELQVDSSRVFFVVQKPT</sequence>
<organism evidence="2 3">
    <name type="scientific">Candidatus Brevifilum fermentans</name>
    <dbReference type="NCBI Taxonomy" id="1986204"/>
    <lineage>
        <taxon>Bacteria</taxon>
        <taxon>Bacillati</taxon>
        <taxon>Chloroflexota</taxon>
        <taxon>Anaerolineae</taxon>
        <taxon>Anaerolineales</taxon>
        <taxon>Anaerolineaceae</taxon>
        <taxon>Candidatus Brevifilum</taxon>
    </lineage>
</organism>
<evidence type="ECO:0000313" key="2">
    <source>
        <dbReference type="EMBL" id="SMX53336.1"/>
    </source>
</evidence>
<dbReference type="OrthoDB" id="9783256at2"/>
<dbReference type="PANTHER" id="PTHR43464">
    <property type="entry name" value="METHYLTRANSFERASE"/>
    <property type="match status" value="1"/>
</dbReference>
<dbReference type="AlphaFoldDB" id="A0A1Y6K195"/>
<dbReference type="Proteomes" id="UP000195514">
    <property type="component" value="Chromosome I"/>
</dbReference>
<evidence type="ECO:0000313" key="3">
    <source>
        <dbReference type="Proteomes" id="UP000195514"/>
    </source>
</evidence>
<dbReference type="GO" id="GO:0032259">
    <property type="term" value="P:methylation"/>
    <property type="evidence" value="ECO:0007669"/>
    <property type="project" value="UniProtKB-KW"/>
</dbReference>
<feature type="domain" description="Methyltransferase" evidence="1">
    <location>
        <begin position="43"/>
        <end position="137"/>
    </location>
</feature>
<name>A0A1Y6K195_9CHLR</name>
<proteinExistence type="predicted"/>
<dbReference type="InterPro" id="IPR041698">
    <property type="entry name" value="Methyltransf_25"/>
</dbReference>
<keyword evidence="3" id="KW-1185">Reference proteome</keyword>
<reference evidence="3" key="1">
    <citation type="submission" date="2017-05" db="EMBL/GenBank/DDBJ databases">
        <authorList>
            <person name="Kirkegaard R."/>
            <person name="Mcilroy J S."/>
        </authorList>
    </citation>
    <scope>NUCLEOTIDE SEQUENCE [LARGE SCALE GENOMIC DNA]</scope>
</reference>
<dbReference type="Gene3D" id="2.20.25.110">
    <property type="entry name" value="S-adenosyl-L-methionine-dependent methyltransferases"/>
    <property type="match status" value="1"/>
</dbReference>
<keyword evidence="2" id="KW-0808">Transferase</keyword>
<dbReference type="RefSeq" id="WP_087861280.1">
    <property type="nucleotide sequence ID" value="NZ_LT859958.1"/>
</dbReference>
<dbReference type="EC" id="2.1.1.-" evidence="2"/>
<keyword evidence="2" id="KW-0489">Methyltransferase</keyword>
<evidence type="ECO:0000259" key="1">
    <source>
        <dbReference type="Pfam" id="PF13649"/>
    </source>
</evidence>
<dbReference type="InterPro" id="IPR029063">
    <property type="entry name" value="SAM-dependent_MTases_sf"/>
</dbReference>
<dbReference type="PANTHER" id="PTHR43464:SF75">
    <property type="entry name" value="METHYLTRANSFERASE TYPE 11"/>
    <property type="match status" value="1"/>
</dbReference>
<dbReference type="Gene3D" id="3.40.50.150">
    <property type="entry name" value="Vaccinia Virus protein VP39"/>
    <property type="match status" value="1"/>
</dbReference>
<dbReference type="GO" id="GO:0008168">
    <property type="term" value="F:methyltransferase activity"/>
    <property type="evidence" value="ECO:0007669"/>
    <property type="project" value="UniProtKB-KW"/>
</dbReference>
<dbReference type="SUPFAM" id="SSF53335">
    <property type="entry name" value="S-adenosyl-L-methionine-dependent methyltransferases"/>
    <property type="match status" value="1"/>
</dbReference>
<dbReference type="Pfam" id="PF13649">
    <property type="entry name" value="Methyltransf_25"/>
    <property type="match status" value="1"/>
</dbReference>
<accession>A0A1Y6K195</accession>
<dbReference type="EMBL" id="LT859958">
    <property type="protein sequence ID" value="SMX53336.1"/>
    <property type="molecule type" value="Genomic_DNA"/>
</dbReference>